<feature type="compositionally biased region" description="Basic and acidic residues" evidence="1">
    <location>
        <begin position="60"/>
        <end position="75"/>
    </location>
</feature>
<proteinExistence type="predicted"/>
<sequence length="373" mass="40561">MISKDFGGLVHLNSRVVGPSYSNFLLLPGKRASDTALSCFTPRPVPVREAEQEQQQEQVQEQKQEQQQEQEREQGEAWQQHGPKPGRPQRPPPPPCLVEFPSYGAGLEDMKTVKNKIEPEPIGVGGELSLRPNLLRPTPGSAPKEERKEAEELSLAEEERARSSFPAAGRRSRVASGCKEKKVPSGEYLPEGAGTRQKGIGERTRGNCLTTSYGQGWLGLARSHGGAAARQLWRPGALRAYTDSPGNVARSLLLHVSLSMAMAMHSLDGPLHSSCGLKVLKALTSLLAVPAPVPTSSSSQWSFFFFFFLPPRARRSAISSRPSNGSTARMRTAAPGPGDSRSNRSSDWCNIVSDVAMVDVADRNVGVHIFLSY</sequence>
<dbReference type="EMBL" id="JAHWGI010001411">
    <property type="protein sequence ID" value="KAK3930229.1"/>
    <property type="molecule type" value="Genomic_DNA"/>
</dbReference>
<evidence type="ECO:0000256" key="1">
    <source>
        <dbReference type="SAM" id="MobiDB-lite"/>
    </source>
</evidence>
<feature type="region of interest" description="Disordered" evidence="1">
    <location>
        <begin position="317"/>
        <end position="345"/>
    </location>
</feature>
<accession>A0AAE1LTG2</accession>
<name>A0AAE1LTG2_9NEOP</name>
<protein>
    <submittedName>
        <fullName evidence="2">I/6 autoantigen</fullName>
    </submittedName>
</protein>
<feature type="compositionally biased region" description="Basic and acidic residues" evidence="1">
    <location>
        <begin position="143"/>
        <end position="162"/>
    </location>
</feature>
<organism evidence="2 3">
    <name type="scientific">Frankliniella fusca</name>
    <dbReference type="NCBI Taxonomy" id="407009"/>
    <lineage>
        <taxon>Eukaryota</taxon>
        <taxon>Metazoa</taxon>
        <taxon>Ecdysozoa</taxon>
        <taxon>Arthropoda</taxon>
        <taxon>Hexapoda</taxon>
        <taxon>Insecta</taxon>
        <taxon>Pterygota</taxon>
        <taxon>Neoptera</taxon>
        <taxon>Paraneoptera</taxon>
        <taxon>Thysanoptera</taxon>
        <taxon>Terebrantia</taxon>
        <taxon>Thripoidea</taxon>
        <taxon>Thripidae</taxon>
        <taxon>Frankliniella</taxon>
    </lineage>
</organism>
<feature type="compositionally biased region" description="Pro residues" evidence="1">
    <location>
        <begin position="85"/>
        <end position="96"/>
    </location>
</feature>
<keyword evidence="3" id="KW-1185">Reference proteome</keyword>
<reference evidence="2" key="1">
    <citation type="submission" date="2021-07" db="EMBL/GenBank/DDBJ databases">
        <authorList>
            <person name="Catto M.A."/>
            <person name="Jacobson A."/>
            <person name="Kennedy G."/>
            <person name="Labadie P."/>
            <person name="Hunt B.G."/>
            <person name="Srinivasan R."/>
        </authorList>
    </citation>
    <scope>NUCLEOTIDE SEQUENCE</scope>
    <source>
        <strain evidence="2">PL_HMW_Pooled</strain>
        <tissue evidence="2">Head</tissue>
    </source>
</reference>
<reference evidence="2" key="2">
    <citation type="journal article" date="2023" name="BMC Genomics">
        <title>Pest status, molecular evolution, and epigenetic factors derived from the genome assembly of Frankliniella fusca, a thysanopteran phytovirus vector.</title>
        <authorList>
            <person name="Catto M.A."/>
            <person name="Labadie P.E."/>
            <person name="Jacobson A.L."/>
            <person name="Kennedy G.G."/>
            <person name="Srinivasan R."/>
            <person name="Hunt B.G."/>
        </authorList>
    </citation>
    <scope>NUCLEOTIDE SEQUENCE</scope>
    <source>
        <strain evidence="2">PL_HMW_Pooled</strain>
    </source>
</reference>
<feature type="region of interest" description="Disordered" evidence="1">
    <location>
        <begin position="119"/>
        <end position="203"/>
    </location>
</feature>
<feature type="region of interest" description="Disordered" evidence="1">
    <location>
        <begin position="35"/>
        <end position="102"/>
    </location>
</feature>
<comment type="caution">
    <text evidence="2">The sequence shown here is derived from an EMBL/GenBank/DDBJ whole genome shotgun (WGS) entry which is preliminary data.</text>
</comment>
<evidence type="ECO:0000313" key="3">
    <source>
        <dbReference type="Proteomes" id="UP001219518"/>
    </source>
</evidence>
<gene>
    <name evidence="2" type="ORF">KUF71_004963</name>
</gene>
<dbReference type="AlphaFoldDB" id="A0AAE1LTG2"/>
<dbReference type="Proteomes" id="UP001219518">
    <property type="component" value="Unassembled WGS sequence"/>
</dbReference>
<evidence type="ECO:0000313" key="2">
    <source>
        <dbReference type="EMBL" id="KAK3930229.1"/>
    </source>
</evidence>